<sequence>KVVDVFIPNRKSKAGKRFVFVRFIRVEDMDRLIGNLCTLWVGRFHLHANVVRYERSNKHPSSVRPHSVRVPTSQTYNIPGLYVAAVKDTYSSLVNSTPSPSSSALVLDDTCVQVDDL</sequence>
<organism evidence="1">
    <name type="scientific">Tanacetum cinerariifolium</name>
    <name type="common">Dalmatian daisy</name>
    <name type="synonym">Chrysanthemum cinerariifolium</name>
    <dbReference type="NCBI Taxonomy" id="118510"/>
    <lineage>
        <taxon>Eukaryota</taxon>
        <taxon>Viridiplantae</taxon>
        <taxon>Streptophyta</taxon>
        <taxon>Embryophyta</taxon>
        <taxon>Tracheophyta</taxon>
        <taxon>Spermatophyta</taxon>
        <taxon>Magnoliopsida</taxon>
        <taxon>eudicotyledons</taxon>
        <taxon>Gunneridae</taxon>
        <taxon>Pentapetalae</taxon>
        <taxon>asterids</taxon>
        <taxon>campanulids</taxon>
        <taxon>Asterales</taxon>
        <taxon>Asteraceae</taxon>
        <taxon>Asteroideae</taxon>
        <taxon>Anthemideae</taxon>
        <taxon>Anthemidinae</taxon>
        <taxon>Tanacetum</taxon>
    </lineage>
</organism>
<protein>
    <submittedName>
        <fullName evidence="1">RNA-directed DNA polymerase, eukaryota, nucleotide-binding alpha-beta plait domain protein</fullName>
    </submittedName>
</protein>
<name>A0A699I485_TANCI</name>
<evidence type="ECO:0000313" key="1">
    <source>
        <dbReference type="EMBL" id="GEZ19138.1"/>
    </source>
</evidence>
<proteinExistence type="predicted"/>
<dbReference type="AlphaFoldDB" id="A0A699I485"/>
<feature type="non-terminal residue" evidence="1">
    <location>
        <position position="1"/>
    </location>
</feature>
<dbReference type="EMBL" id="BKCJ010250634">
    <property type="protein sequence ID" value="GEZ19138.1"/>
    <property type="molecule type" value="Genomic_DNA"/>
</dbReference>
<comment type="caution">
    <text evidence="1">The sequence shown here is derived from an EMBL/GenBank/DDBJ whole genome shotgun (WGS) entry which is preliminary data.</text>
</comment>
<reference evidence="1" key="1">
    <citation type="journal article" date="2019" name="Sci. Rep.">
        <title>Draft genome of Tanacetum cinerariifolium, the natural source of mosquito coil.</title>
        <authorList>
            <person name="Yamashiro T."/>
            <person name="Shiraishi A."/>
            <person name="Satake H."/>
            <person name="Nakayama K."/>
        </authorList>
    </citation>
    <scope>NUCLEOTIDE SEQUENCE</scope>
</reference>
<keyword evidence="1" id="KW-0808">Transferase</keyword>
<dbReference type="GO" id="GO:0003964">
    <property type="term" value="F:RNA-directed DNA polymerase activity"/>
    <property type="evidence" value="ECO:0007669"/>
    <property type="project" value="UniProtKB-KW"/>
</dbReference>
<accession>A0A699I485</accession>
<keyword evidence="1" id="KW-0695">RNA-directed DNA polymerase</keyword>
<gene>
    <name evidence="1" type="ORF">Tci_491111</name>
</gene>
<keyword evidence="1" id="KW-0548">Nucleotidyltransferase</keyword>
<dbReference type="CDD" id="cd00590">
    <property type="entry name" value="RRM_SF"/>
    <property type="match status" value="1"/>
</dbReference>